<dbReference type="GO" id="GO:0047733">
    <property type="term" value="F:CDP-glucose 4,6-dehydratase activity"/>
    <property type="evidence" value="ECO:0007669"/>
    <property type="project" value="UniProtKB-EC"/>
</dbReference>
<evidence type="ECO:0000259" key="1">
    <source>
        <dbReference type="Pfam" id="PF16363"/>
    </source>
</evidence>
<dbReference type="Gene3D" id="3.90.25.10">
    <property type="entry name" value="UDP-galactose 4-epimerase, domain 1"/>
    <property type="match status" value="1"/>
</dbReference>
<dbReference type="Proteomes" id="UP000571554">
    <property type="component" value="Unassembled WGS sequence"/>
</dbReference>
<dbReference type="InterPro" id="IPR036291">
    <property type="entry name" value="NAD(P)-bd_dom_sf"/>
</dbReference>
<keyword evidence="3" id="KW-1185">Reference proteome</keyword>
<dbReference type="SUPFAM" id="SSF51735">
    <property type="entry name" value="NAD(P)-binding Rossmann-fold domains"/>
    <property type="match status" value="1"/>
</dbReference>
<accession>A0A7W9TTC6</accession>
<dbReference type="PANTHER" id="PTHR43000">
    <property type="entry name" value="DTDP-D-GLUCOSE 4,6-DEHYDRATASE-RELATED"/>
    <property type="match status" value="1"/>
</dbReference>
<proteinExistence type="predicted"/>
<dbReference type="Gene3D" id="3.40.50.720">
    <property type="entry name" value="NAD(P)-binding Rossmann-like Domain"/>
    <property type="match status" value="1"/>
</dbReference>
<dbReference type="InterPro" id="IPR013445">
    <property type="entry name" value="CDP_4_6_deHydtase"/>
</dbReference>
<protein>
    <submittedName>
        <fullName evidence="2">CDP-glucose 4,6-dehydratase</fullName>
        <ecNumber evidence="2">4.2.1.45</ecNumber>
    </submittedName>
</protein>
<dbReference type="CDD" id="cd05252">
    <property type="entry name" value="CDP_GD_SDR_e"/>
    <property type="match status" value="1"/>
</dbReference>
<dbReference type="EMBL" id="JACHBW010000002">
    <property type="protein sequence ID" value="MBB6100879.1"/>
    <property type="molecule type" value="Genomic_DNA"/>
</dbReference>
<sequence length="360" mass="39937">MSTSEFWRGRRVFLTGHTGFKGAWLALWLARMGARVTGYALPAPTSPSLYELAGIERHLEQSVTGDINDAARLAGAMAAAEPEIVFHLAAQPLVKESYRQPAATFATNVMGTVNLLEAVRATPSVRATLVVTTDKCYLNREWVWGYRETDPLGGHDPYSASKAAAEIVAASYRASFFDADVALVTARAGNVIGGGDFAPDRLLPDVIRAIEHNATLEIRYPDAVRPWQFVLEPLRGYLDLAQRAYAREAGMDDAWNFGPSETGARSVRDVVQRFVEVCAQQRPAAVRFGATQPHEHEANLLRLDISKARAQLGWHPSLSFDETLELTADWYRAWLARADLKAFTERQLERYLDTVSAFRI</sequence>
<dbReference type="EC" id="4.2.1.45" evidence="2"/>
<dbReference type="InterPro" id="IPR016040">
    <property type="entry name" value="NAD(P)-bd_dom"/>
</dbReference>
<evidence type="ECO:0000313" key="3">
    <source>
        <dbReference type="Proteomes" id="UP000571554"/>
    </source>
</evidence>
<keyword evidence="2" id="KW-0456">Lyase</keyword>
<organism evidence="2 3">
    <name type="scientific">Paraburkholderia bannensis</name>
    <dbReference type="NCBI Taxonomy" id="765414"/>
    <lineage>
        <taxon>Bacteria</taxon>
        <taxon>Pseudomonadati</taxon>
        <taxon>Pseudomonadota</taxon>
        <taxon>Betaproteobacteria</taxon>
        <taxon>Burkholderiales</taxon>
        <taxon>Burkholderiaceae</taxon>
        <taxon>Paraburkholderia</taxon>
    </lineage>
</organism>
<dbReference type="AlphaFoldDB" id="A0A7W9TTC6"/>
<evidence type="ECO:0000313" key="2">
    <source>
        <dbReference type="EMBL" id="MBB6100879.1"/>
    </source>
</evidence>
<name>A0A7W9TTC6_9BURK</name>
<gene>
    <name evidence="2" type="ORF">F4827_000705</name>
</gene>
<comment type="caution">
    <text evidence="2">The sequence shown here is derived from an EMBL/GenBank/DDBJ whole genome shotgun (WGS) entry which is preliminary data.</text>
</comment>
<dbReference type="NCBIfam" id="TIGR02622">
    <property type="entry name" value="CDP_4_6_dhtase"/>
    <property type="match status" value="1"/>
</dbReference>
<feature type="domain" description="NAD(P)-binding" evidence="1">
    <location>
        <begin position="14"/>
        <end position="325"/>
    </location>
</feature>
<dbReference type="Pfam" id="PF16363">
    <property type="entry name" value="GDP_Man_Dehyd"/>
    <property type="match status" value="1"/>
</dbReference>
<dbReference type="RefSeq" id="WP_183721605.1">
    <property type="nucleotide sequence ID" value="NZ_JACHBW010000002.1"/>
</dbReference>
<reference evidence="2 3" key="1">
    <citation type="submission" date="2020-08" db="EMBL/GenBank/DDBJ databases">
        <title>Above-ground endophytic microbial communities from plants in different locations in the United States.</title>
        <authorList>
            <person name="Frank C."/>
        </authorList>
    </citation>
    <scope>NUCLEOTIDE SEQUENCE [LARGE SCALE GENOMIC DNA]</scope>
    <source>
        <strain evidence="2 3">WP4_2_2</strain>
    </source>
</reference>